<sequence length="94" mass="10400">MSTTTIRLEEQLKARIAQAAARAGKSPHAFILEALASTVEHDEIDAEMHRIADERWAKVQRTGATVPWSEAKAYIQARAARQKAAQPAARKPPR</sequence>
<accession>A0A147HCB9</accession>
<protein>
    <submittedName>
        <fullName evidence="1">CopG family transcriptional regulator</fullName>
    </submittedName>
</protein>
<dbReference type="Proteomes" id="UP000072741">
    <property type="component" value="Unassembled WGS sequence"/>
</dbReference>
<dbReference type="Gene3D" id="1.10.1220.10">
    <property type="entry name" value="Met repressor-like"/>
    <property type="match status" value="1"/>
</dbReference>
<dbReference type="InterPro" id="IPR013321">
    <property type="entry name" value="Arc_rbn_hlx_hlx"/>
</dbReference>
<dbReference type="InterPro" id="IPR010985">
    <property type="entry name" value="Ribbon_hlx_hlx"/>
</dbReference>
<evidence type="ECO:0000313" key="1">
    <source>
        <dbReference type="EMBL" id="KTT27780.1"/>
    </source>
</evidence>
<gene>
    <name evidence="1" type="ORF">NS331_00790</name>
</gene>
<reference evidence="1 2" key="1">
    <citation type="journal article" date="2016" name="Front. Microbiol.">
        <title>Genomic Resource of Rice Seed Associated Bacteria.</title>
        <authorList>
            <person name="Midha S."/>
            <person name="Bansal K."/>
            <person name="Sharma S."/>
            <person name="Kumar N."/>
            <person name="Patil P.P."/>
            <person name="Chaudhry V."/>
            <person name="Patil P.B."/>
        </authorList>
    </citation>
    <scope>NUCLEOTIDE SEQUENCE [LARGE SCALE GENOMIC DNA]</scope>
    <source>
        <strain evidence="1 2">NS331</strain>
    </source>
</reference>
<dbReference type="EMBL" id="LDSL01000006">
    <property type="protein sequence ID" value="KTT27780.1"/>
    <property type="molecule type" value="Genomic_DNA"/>
</dbReference>
<dbReference type="SUPFAM" id="SSF47598">
    <property type="entry name" value="Ribbon-helix-helix"/>
    <property type="match status" value="1"/>
</dbReference>
<comment type="caution">
    <text evidence="1">The sequence shown here is derived from an EMBL/GenBank/DDBJ whole genome shotgun (WGS) entry which is preliminary data.</text>
</comment>
<organism evidence="1 2">
    <name type="scientific">Pseudacidovorax intermedius</name>
    <dbReference type="NCBI Taxonomy" id="433924"/>
    <lineage>
        <taxon>Bacteria</taxon>
        <taxon>Pseudomonadati</taxon>
        <taxon>Pseudomonadota</taxon>
        <taxon>Betaproteobacteria</taxon>
        <taxon>Burkholderiales</taxon>
        <taxon>Comamonadaceae</taxon>
        <taxon>Pseudacidovorax</taxon>
    </lineage>
</organism>
<dbReference type="GO" id="GO:0006355">
    <property type="term" value="P:regulation of DNA-templated transcription"/>
    <property type="evidence" value="ECO:0007669"/>
    <property type="project" value="InterPro"/>
</dbReference>
<dbReference type="RefSeq" id="WP_058640121.1">
    <property type="nucleotide sequence ID" value="NZ_LDSL01000006.1"/>
</dbReference>
<proteinExistence type="predicted"/>
<dbReference type="AlphaFoldDB" id="A0A147HCB9"/>
<evidence type="ECO:0000313" key="2">
    <source>
        <dbReference type="Proteomes" id="UP000072741"/>
    </source>
</evidence>
<keyword evidence="2" id="KW-1185">Reference proteome</keyword>
<dbReference type="OrthoDB" id="7062343at2"/>
<name>A0A147HCB9_9BURK</name>